<dbReference type="Pfam" id="PF07715">
    <property type="entry name" value="Plug"/>
    <property type="match status" value="1"/>
</dbReference>
<dbReference type="HOGENOM" id="CLU_010745_0_1_6"/>
<keyword evidence="3 8" id="KW-1134">Transmembrane beta strand</keyword>
<dbReference type="PANTHER" id="PTHR47234:SF2">
    <property type="entry name" value="TONB-DEPENDENT RECEPTOR"/>
    <property type="match status" value="1"/>
</dbReference>
<keyword evidence="6 8" id="KW-0472">Membrane</keyword>
<dbReference type="eggNOG" id="COG4771">
    <property type="taxonomic scope" value="Bacteria"/>
</dbReference>
<dbReference type="PANTHER" id="PTHR47234">
    <property type="match status" value="1"/>
</dbReference>
<keyword evidence="15" id="KW-1185">Reference proteome</keyword>
<dbReference type="Gene3D" id="2.40.170.20">
    <property type="entry name" value="TonB-dependent receptor, beta-barrel domain"/>
    <property type="match status" value="1"/>
</dbReference>
<dbReference type="STRING" id="637905.SVI_3824"/>
<dbReference type="Pfam" id="PF00593">
    <property type="entry name" value="TonB_dep_Rec_b-barrel"/>
    <property type="match status" value="1"/>
</dbReference>
<evidence type="ECO:0000259" key="13">
    <source>
        <dbReference type="Pfam" id="PF07715"/>
    </source>
</evidence>
<proteinExistence type="inferred from homology"/>
<dbReference type="InterPro" id="IPR000531">
    <property type="entry name" value="Beta-barrel_TonB"/>
</dbReference>
<reference evidence="15" key="1">
    <citation type="journal article" date="2010" name="Mol. Biosyst.">
        <title>Complete genome sequence and comparative analysis of Shewanella violacea, a psychrophilic and piezophilic bacterium from deep sea floor sediments.</title>
        <authorList>
            <person name="Aono E."/>
            <person name="Baba T."/>
            <person name="Ara T."/>
            <person name="Nishi T."/>
            <person name="Nakamichi T."/>
            <person name="Inamoto E."/>
            <person name="Toyonaga H."/>
            <person name="Hasegawa M."/>
            <person name="Takai Y."/>
            <person name="Okumura Y."/>
            <person name="Baba M."/>
            <person name="Tomita M."/>
            <person name="Kato C."/>
            <person name="Oshima T."/>
            <person name="Nakasone K."/>
            <person name="Mori H."/>
        </authorList>
    </citation>
    <scope>NUCLEOTIDE SEQUENCE [LARGE SCALE GENOMIC DNA]</scope>
    <source>
        <strain evidence="15">JCM 10179 / CIP 106290 / LMG 19151 / DSS12</strain>
    </source>
</reference>
<dbReference type="GO" id="GO:0009279">
    <property type="term" value="C:cell outer membrane"/>
    <property type="evidence" value="ECO:0007669"/>
    <property type="project" value="UniProtKB-SubCell"/>
</dbReference>
<evidence type="ECO:0000256" key="10">
    <source>
        <dbReference type="SAM" id="MobiDB-lite"/>
    </source>
</evidence>
<comment type="similarity">
    <text evidence="8 9">Belongs to the TonB-dependent receptor family.</text>
</comment>
<dbReference type="Gene3D" id="2.170.130.10">
    <property type="entry name" value="TonB-dependent receptor, plug domain"/>
    <property type="match status" value="1"/>
</dbReference>
<keyword evidence="7 8" id="KW-0998">Cell outer membrane</keyword>
<evidence type="ECO:0000256" key="8">
    <source>
        <dbReference type="PROSITE-ProRule" id="PRU01360"/>
    </source>
</evidence>
<feature type="signal peptide" evidence="11">
    <location>
        <begin position="1"/>
        <end position="31"/>
    </location>
</feature>
<dbReference type="PROSITE" id="PS52016">
    <property type="entry name" value="TONB_DEPENDENT_REC_3"/>
    <property type="match status" value="1"/>
</dbReference>
<feature type="domain" description="TonB-dependent receptor plug" evidence="13">
    <location>
        <begin position="55"/>
        <end position="167"/>
    </location>
</feature>
<evidence type="ECO:0000256" key="4">
    <source>
        <dbReference type="ARBA" id="ARBA00022692"/>
    </source>
</evidence>
<dbReference type="KEGG" id="svo:SVI_3824"/>
<evidence type="ECO:0000256" key="6">
    <source>
        <dbReference type="ARBA" id="ARBA00023136"/>
    </source>
</evidence>
<evidence type="ECO:0000256" key="5">
    <source>
        <dbReference type="ARBA" id="ARBA00023077"/>
    </source>
</evidence>
<dbReference type="InterPro" id="IPR037066">
    <property type="entry name" value="Plug_dom_sf"/>
</dbReference>
<evidence type="ECO:0000313" key="15">
    <source>
        <dbReference type="Proteomes" id="UP000002350"/>
    </source>
</evidence>
<dbReference type="InterPro" id="IPR036942">
    <property type="entry name" value="Beta-barrel_TonB_sf"/>
</dbReference>
<feature type="chain" id="PRO_5003068106" evidence="11">
    <location>
        <begin position="32"/>
        <end position="901"/>
    </location>
</feature>
<dbReference type="EMBL" id="AP011177">
    <property type="protein sequence ID" value="BAJ03795.1"/>
    <property type="molecule type" value="Genomic_DNA"/>
</dbReference>
<name>D4ZCQ0_SHEVD</name>
<evidence type="ECO:0000256" key="7">
    <source>
        <dbReference type="ARBA" id="ARBA00023237"/>
    </source>
</evidence>
<dbReference type="InterPro" id="IPR039426">
    <property type="entry name" value="TonB-dep_rcpt-like"/>
</dbReference>
<accession>D4ZCQ0</accession>
<dbReference type="eggNOG" id="COG1629">
    <property type="taxonomic scope" value="Bacteria"/>
</dbReference>
<sequence length="901" mass="97150">MGDGSMKFNKVAKLVSLACGGVVALSAPTYAAEKDEDTVERIEVTGSRLKRVDMEGASPVTTITAEDMATAGFATVGDALRSSSLNSFGSYGGTSNNSWSSQATIQLKGASASHTLTLLDGKRMAKSPVLGGGATNINTIPTAAVERIEILTDGASAIYGTDAIAGVINIILKKDFEGVEVKIRAEQPDADGGGDNHSASFTGGLSTDKGNLMFTIEHFKKSGIVMNERPYTAAHAIDGEDPSVFQSWIGISPTGRTVNTGPNGGWENHAPFTNAGLDCADVYGDAFKGPLSDSDWAGESYCGYDYTTSAYLDVDQERTSTLLNYTYNISDDIELTARAYWASNVTTDVSAPIPGTIRFDEDMPAYTTAAGLDLRAVPEGGSMKYRFDTAGNRVRETTDSIYDFLVGLDGTTDSFDWNASASYNRYDVFKWGTGYQLIGATTDLVGGWDDDTNSFEGWDPRDPNSEAPAGATANSDARLTSSALEIDGGLSFELFELAGGATGLYVGASYREEKLDSQVDALDEAGLIAGGSGGAGGSGERDVKAIFMEMAFPVLDNLEVNLAARYDEYSDFGGTFNPQVSVRYNVLEPLLIRASWGTGFRAPTLEDLNQSASVGVGTVTNYLKCYEDGMDIKGCQIENEIPISVNRNENLGPEESESYNIGMVWDITDNFNMSVDYWSLETEGLIGSILNDEIVRAQAELWKAADEAGQPRPDISAIYPGTSVSQDGSGKLSSVTNIKQNIGLSERQGIDAKFASTFETEMGDFKLGLAWSHYLKYTDSSPEGGVQTISRNLSGTEYYPDDRVNFSANYLVGDHSLFYQADYIDHQSTDDENDNGSYHQIDSIVYHTLSYSYTMPWNNIVSAGINNLTDEEPSFRANGTYDSDTYDIIGRTYWVSFSQTF</sequence>
<evidence type="ECO:0000256" key="9">
    <source>
        <dbReference type="RuleBase" id="RU003357"/>
    </source>
</evidence>
<dbReference type="Proteomes" id="UP000002350">
    <property type="component" value="Chromosome"/>
</dbReference>
<dbReference type="AlphaFoldDB" id="D4ZCQ0"/>
<dbReference type="InterPro" id="IPR012910">
    <property type="entry name" value="Plug_dom"/>
</dbReference>
<dbReference type="SUPFAM" id="SSF56935">
    <property type="entry name" value="Porins"/>
    <property type="match status" value="1"/>
</dbReference>
<keyword evidence="11" id="KW-0732">Signal</keyword>
<evidence type="ECO:0000313" key="14">
    <source>
        <dbReference type="EMBL" id="BAJ03795.1"/>
    </source>
</evidence>
<keyword evidence="2 8" id="KW-0813">Transport</keyword>
<feature type="domain" description="TonB-dependent receptor-like beta-barrel" evidence="12">
    <location>
        <begin position="394"/>
        <end position="868"/>
    </location>
</feature>
<protein>
    <submittedName>
        <fullName evidence="14">TonB-dependent receptor</fullName>
    </submittedName>
</protein>
<keyword evidence="4 8" id="KW-0812">Transmembrane</keyword>
<organism evidence="14 15">
    <name type="scientific">Shewanella violacea (strain JCM 10179 / CIP 106290 / LMG 19151 / DSS12)</name>
    <dbReference type="NCBI Taxonomy" id="637905"/>
    <lineage>
        <taxon>Bacteria</taxon>
        <taxon>Pseudomonadati</taxon>
        <taxon>Pseudomonadota</taxon>
        <taxon>Gammaproteobacteria</taxon>
        <taxon>Alteromonadales</taxon>
        <taxon>Shewanellaceae</taxon>
        <taxon>Shewanella</taxon>
    </lineage>
</organism>
<comment type="subcellular location">
    <subcellularLocation>
        <location evidence="1 8">Cell outer membrane</location>
        <topology evidence="1 8">Multi-pass membrane protein</topology>
    </subcellularLocation>
</comment>
<evidence type="ECO:0000256" key="1">
    <source>
        <dbReference type="ARBA" id="ARBA00004571"/>
    </source>
</evidence>
<keyword evidence="14" id="KW-0675">Receptor</keyword>
<feature type="region of interest" description="Disordered" evidence="10">
    <location>
        <begin position="451"/>
        <end position="476"/>
    </location>
</feature>
<evidence type="ECO:0000256" key="3">
    <source>
        <dbReference type="ARBA" id="ARBA00022452"/>
    </source>
</evidence>
<evidence type="ECO:0000259" key="12">
    <source>
        <dbReference type="Pfam" id="PF00593"/>
    </source>
</evidence>
<keyword evidence="5 9" id="KW-0798">TonB box</keyword>
<evidence type="ECO:0000256" key="2">
    <source>
        <dbReference type="ARBA" id="ARBA00022448"/>
    </source>
</evidence>
<evidence type="ECO:0000256" key="11">
    <source>
        <dbReference type="SAM" id="SignalP"/>
    </source>
</evidence>
<gene>
    <name evidence="14" type="ordered locus">SVI_3824</name>
</gene>